<protein>
    <submittedName>
        <fullName evidence="8">MFS transporter</fullName>
    </submittedName>
</protein>
<keyword evidence="2" id="KW-0813">Transport</keyword>
<reference evidence="8" key="1">
    <citation type="journal article" date="2021" name="mSystems">
        <title>Bacteria and Archaea Synergistically Convert Glycine Betaine to Biogenic Methane in the Formosa Cold Seep of the South China Sea.</title>
        <authorList>
            <person name="Li L."/>
            <person name="Zhang W."/>
            <person name="Zhang S."/>
            <person name="Song L."/>
            <person name="Sun Q."/>
            <person name="Zhang H."/>
            <person name="Xiang H."/>
            <person name="Dong X."/>
        </authorList>
    </citation>
    <scope>NUCLEOTIDE SEQUENCE</scope>
    <source>
        <strain evidence="8">ZWT</strain>
    </source>
</reference>
<dbReference type="InterPro" id="IPR011701">
    <property type="entry name" value="MFS"/>
</dbReference>
<evidence type="ECO:0000256" key="6">
    <source>
        <dbReference type="SAM" id="Phobius"/>
    </source>
</evidence>
<comment type="subcellular location">
    <subcellularLocation>
        <location evidence="1">Cell membrane</location>
        <topology evidence="1">Multi-pass membrane protein</topology>
    </subcellularLocation>
</comment>
<dbReference type="GO" id="GO:0022857">
    <property type="term" value="F:transmembrane transporter activity"/>
    <property type="evidence" value="ECO:0007669"/>
    <property type="project" value="InterPro"/>
</dbReference>
<dbReference type="InterPro" id="IPR020846">
    <property type="entry name" value="MFS_dom"/>
</dbReference>
<evidence type="ECO:0000256" key="4">
    <source>
        <dbReference type="ARBA" id="ARBA00022989"/>
    </source>
</evidence>
<evidence type="ECO:0000259" key="7">
    <source>
        <dbReference type="PROSITE" id="PS50850"/>
    </source>
</evidence>
<dbReference type="PANTHER" id="PTHR43129:SF1">
    <property type="entry name" value="FOSMIDOMYCIN RESISTANCE PROTEIN"/>
    <property type="match status" value="1"/>
</dbReference>
<evidence type="ECO:0000256" key="5">
    <source>
        <dbReference type="ARBA" id="ARBA00023136"/>
    </source>
</evidence>
<evidence type="ECO:0000313" key="8">
    <source>
        <dbReference type="EMBL" id="MCM1991360.1"/>
    </source>
</evidence>
<reference evidence="8" key="2">
    <citation type="submission" date="2021-04" db="EMBL/GenBank/DDBJ databases">
        <authorList>
            <person name="Dong X."/>
        </authorList>
    </citation>
    <scope>NUCLEOTIDE SEQUENCE</scope>
    <source>
        <strain evidence="8">ZWT</strain>
    </source>
</reference>
<evidence type="ECO:0000313" key="9">
    <source>
        <dbReference type="Proteomes" id="UP001056429"/>
    </source>
</evidence>
<comment type="caution">
    <text evidence="8">The sequence shown here is derived from an EMBL/GenBank/DDBJ whole genome shotgun (WGS) entry which is preliminary data.</text>
</comment>
<dbReference type="Proteomes" id="UP001056429">
    <property type="component" value="Unassembled WGS sequence"/>
</dbReference>
<gene>
    <name evidence="8" type="ORF">KDK92_16625</name>
</gene>
<feature type="transmembrane region" description="Helical" evidence="6">
    <location>
        <begin position="336"/>
        <end position="358"/>
    </location>
</feature>
<dbReference type="RefSeq" id="WP_250860467.1">
    <property type="nucleotide sequence ID" value="NZ_JAGSOJ010000003.1"/>
</dbReference>
<dbReference type="PANTHER" id="PTHR43129">
    <property type="entry name" value="FOSMIDOMYCIN RESISTANCE PROTEIN"/>
    <property type="match status" value="1"/>
</dbReference>
<dbReference type="CDD" id="cd17478">
    <property type="entry name" value="MFS_FsR"/>
    <property type="match status" value="1"/>
</dbReference>
<keyword evidence="4 6" id="KW-1133">Transmembrane helix</keyword>
<evidence type="ECO:0000256" key="1">
    <source>
        <dbReference type="ARBA" id="ARBA00004651"/>
    </source>
</evidence>
<evidence type="ECO:0000256" key="3">
    <source>
        <dbReference type="ARBA" id="ARBA00022692"/>
    </source>
</evidence>
<dbReference type="Gene3D" id="1.20.1250.20">
    <property type="entry name" value="MFS general substrate transporter like domains"/>
    <property type="match status" value="2"/>
</dbReference>
<organism evidence="8 9">
    <name type="scientific">Oceanirhabdus seepicola</name>
    <dbReference type="NCBI Taxonomy" id="2828781"/>
    <lineage>
        <taxon>Bacteria</taxon>
        <taxon>Bacillati</taxon>
        <taxon>Bacillota</taxon>
        <taxon>Clostridia</taxon>
        <taxon>Eubacteriales</taxon>
        <taxon>Clostridiaceae</taxon>
        <taxon>Oceanirhabdus</taxon>
    </lineage>
</organism>
<dbReference type="EMBL" id="JAGSOJ010000003">
    <property type="protein sequence ID" value="MCM1991360.1"/>
    <property type="molecule type" value="Genomic_DNA"/>
</dbReference>
<feature type="transmembrane region" description="Helical" evidence="6">
    <location>
        <begin position="52"/>
        <end position="73"/>
    </location>
</feature>
<sequence>MEEIVEIQTKSKSTRLLAVSVGHFMNDFYVAIVPPILFLFATALSLNMTEQAVVAAVITCSGSFAQPIVGYIVDERGKPWLLILSVVWIAVLMSISGLVTNFYLLVFITGLGALASSLYHPLGSALAVSLGNSSRGKSLAIFMTIGGFAASVSPIITIPIVQKYGLAKLAYLMIPGFIVAGMMYMAQIQKTEFQHKTVKKEGEHGKLNFYTLKWLSALVFIATTRIMIARVLISFGVQLLSLKNIDLKSASIVLFLYLLINSVGTLVGGHASDKFGYKKTFIISNFVLSLSLVMLVFDTGISVVIWFVLIAFSSSSANTSNIVITQELIPQNLNLATGLIMGLAGGIGGLGIILYGRIADSQGLIFATTLCLIPAVLASIFTMLLPDRQNNGHS</sequence>
<feature type="domain" description="Major facilitator superfamily (MFS) profile" evidence="7">
    <location>
        <begin position="15"/>
        <end position="390"/>
    </location>
</feature>
<keyword evidence="9" id="KW-1185">Reference proteome</keyword>
<feature type="transmembrane region" description="Helical" evidence="6">
    <location>
        <begin position="303"/>
        <end position="324"/>
    </location>
</feature>
<feature type="transmembrane region" description="Helical" evidence="6">
    <location>
        <begin position="364"/>
        <end position="385"/>
    </location>
</feature>
<feature type="transmembrane region" description="Helical" evidence="6">
    <location>
        <begin position="207"/>
        <end position="229"/>
    </location>
</feature>
<dbReference type="SUPFAM" id="SSF103473">
    <property type="entry name" value="MFS general substrate transporter"/>
    <property type="match status" value="1"/>
</dbReference>
<feature type="transmembrane region" description="Helical" evidence="6">
    <location>
        <begin position="249"/>
        <end position="268"/>
    </location>
</feature>
<feature type="transmembrane region" description="Helical" evidence="6">
    <location>
        <begin position="80"/>
        <end position="99"/>
    </location>
</feature>
<dbReference type="Pfam" id="PF07690">
    <property type="entry name" value="MFS_1"/>
    <property type="match status" value="1"/>
</dbReference>
<name>A0A9J6P789_9CLOT</name>
<evidence type="ECO:0000256" key="2">
    <source>
        <dbReference type="ARBA" id="ARBA00022448"/>
    </source>
</evidence>
<proteinExistence type="predicted"/>
<feature type="transmembrane region" description="Helical" evidence="6">
    <location>
        <begin position="28"/>
        <end position="46"/>
    </location>
</feature>
<keyword evidence="5 6" id="KW-0472">Membrane</keyword>
<dbReference type="InterPro" id="IPR036259">
    <property type="entry name" value="MFS_trans_sf"/>
</dbReference>
<feature type="transmembrane region" description="Helical" evidence="6">
    <location>
        <begin position="105"/>
        <end position="127"/>
    </location>
</feature>
<dbReference type="GO" id="GO:0005886">
    <property type="term" value="C:plasma membrane"/>
    <property type="evidence" value="ECO:0007669"/>
    <property type="project" value="UniProtKB-SubCell"/>
</dbReference>
<feature type="transmembrane region" description="Helical" evidence="6">
    <location>
        <begin position="166"/>
        <end position="186"/>
    </location>
</feature>
<feature type="transmembrane region" description="Helical" evidence="6">
    <location>
        <begin position="139"/>
        <end position="160"/>
    </location>
</feature>
<dbReference type="PROSITE" id="PS50850">
    <property type="entry name" value="MFS"/>
    <property type="match status" value="1"/>
</dbReference>
<accession>A0A9J6P789</accession>
<dbReference type="AlphaFoldDB" id="A0A9J6P789"/>
<keyword evidence="3 6" id="KW-0812">Transmembrane</keyword>